<dbReference type="InterPro" id="IPR009081">
    <property type="entry name" value="PP-bd_ACP"/>
</dbReference>
<dbReference type="PROSITE" id="PS50075">
    <property type="entry name" value="CARRIER"/>
    <property type="match status" value="1"/>
</dbReference>
<comment type="caution">
    <text evidence="2">The sequence shown here is derived from an EMBL/GenBank/DDBJ whole genome shotgun (WGS) entry which is preliminary data.</text>
</comment>
<gene>
    <name evidence="2" type="ORF">CLV71_10361</name>
</gene>
<dbReference type="AlphaFoldDB" id="A0A4V3FUD6"/>
<dbReference type="SUPFAM" id="SSF47336">
    <property type="entry name" value="ACP-like"/>
    <property type="match status" value="1"/>
</dbReference>
<name>A0A4V3FUD6_9PSEU</name>
<dbReference type="EMBL" id="SOCP01000003">
    <property type="protein sequence ID" value="TDV54821.1"/>
    <property type="molecule type" value="Genomic_DNA"/>
</dbReference>
<dbReference type="Pfam" id="PF00550">
    <property type="entry name" value="PP-binding"/>
    <property type="match status" value="1"/>
</dbReference>
<dbReference type="RefSeq" id="WP_133901967.1">
    <property type="nucleotide sequence ID" value="NZ_SOCP01000003.1"/>
</dbReference>
<accession>A0A4V3FUD6</accession>
<evidence type="ECO:0000259" key="1">
    <source>
        <dbReference type="PROSITE" id="PS50075"/>
    </source>
</evidence>
<evidence type="ECO:0000313" key="3">
    <source>
        <dbReference type="Proteomes" id="UP000294927"/>
    </source>
</evidence>
<protein>
    <submittedName>
        <fullName evidence="2">Acyl carrier protein</fullName>
    </submittedName>
</protein>
<organism evidence="2 3">
    <name type="scientific">Actinophytocola oryzae</name>
    <dbReference type="NCBI Taxonomy" id="502181"/>
    <lineage>
        <taxon>Bacteria</taxon>
        <taxon>Bacillati</taxon>
        <taxon>Actinomycetota</taxon>
        <taxon>Actinomycetes</taxon>
        <taxon>Pseudonocardiales</taxon>
        <taxon>Pseudonocardiaceae</taxon>
    </lineage>
</organism>
<reference evidence="2 3" key="1">
    <citation type="submission" date="2019-03" db="EMBL/GenBank/DDBJ databases">
        <title>Genomic Encyclopedia of Archaeal and Bacterial Type Strains, Phase II (KMG-II): from individual species to whole genera.</title>
        <authorList>
            <person name="Goeker M."/>
        </authorList>
    </citation>
    <scope>NUCLEOTIDE SEQUENCE [LARGE SCALE GENOMIC DNA]</scope>
    <source>
        <strain evidence="2 3">DSM 45499</strain>
    </source>
</reference>
<sequence>MERAEIIEHVRISLSDVLNRELPTLTEETRLFEDLALDSTSVIELLMGLEDTIGMEIDPDDLEPEVFQTVARLTDYIERGFNRVAVG</sequence>
<feature type="domain" description="Carrier" evidence="1">
    <location>
        <begin position="1"/>
        <end position="81"/>
    </location>
</feature>
<dbReference type="Proteomes" id="UP000294927">
    <property type="component" value="Unassembled WGS sequence"/>
</dbReference>
<dbReference type="Gene3D" id="1.10.1200.10">
    <property type="entry name" value="ACP-like"/>
    <property type="match status" value="1"/>
</dbReference>
<keyword evidence="3" id="KW-1185">Reference proteome</keyword>
<dbReference type="OrthoDB" id="3392378at2"/>
<proteinExistence type="predicted"/>
<evidence type="ECO:0000313" key="2">
    <source>
        <dbReference type="EMBL" id="TDV54821.1"/>
    </source>
</evidence>
<dbReference type="InterPro" id="IPR036736">
    <property type="entry name" value="ACP-like_sf"/>
</dbReference>